<evidence type="ECO:0000256" key="1">
    <source>
        <dbReference type="SAM" id="MobiDB-lite"/>
    </source>
</evidence>
<dbReference type="AlphaFoldDB" id="A0A8S4QTU7"/>
<dbReference type="EMBL" id="CAKXAJ010018871">
    <property type="protein sequence ID" value="CAH2217969.1"/>
    <property type="molecule type" value="Genomic_DNA"/>
</dbReference>
<proteinExistence type="predicted"/>
<keyword evidence="3" id="KW-1185">Reference proteome</keyword>
<evidence type="ECO:0000313" key="2">
    <source>
        <dbReference type="EMBL" id="CAH2217969.1"/>
    </source>
</evidence>
<feature type="compositionally biased region" description="Polar residues" evidence="1">
    <location>
        <begin position="1"/>
        <end position="19"/>
    </location>
</feature>
<name>A0A8S4QTU7_9NEOP</name>
<gene>
    <name evidence="2" type="primary">jg24251</name>
    <name evidence="2" type="ORF">PAEG_LOCUS5845</name>
</gene>
<feature type="compositionally biased region" description="Pro residues" evidence="1">
    <location>
        <begin position="103"/>
        <end position="112"/>
    </location>
</feature>
<feature type="compositionally biased region" description="Low complexity" evidence="1">
    <location>
        <begin position="78"/>
        <end position="88"/>
    </location>
</feature>
<feature type="region of interest" description="Disordered" evidence="1">
    <location>
        <begin position="78"/>
        <end position="112"/>
    </location>
</feature>
<accession>A0A8S4QTU7</accession>
<reference evidence="2" key="1">
    <citation type="submission" date="2022-03" db="EMBL/GenBank/DDBJ databases">
        <authorList>
            <person name="Lindestad O."/>
        </authorList>
    </citation>
    <scope>NUCLEOTIDE SEQUENCE</scope>
</reference>
<comment type="caution">
    <text evidence="2">The sequence shown here is derived from an EMBL/GenBank/DDBJ whole genome shotgun (WGS) entry which is preliminary data.</text>
</comment>
<feature type="region of interest" description="Disordered" evidence="1">
    <location>
        <begin position="1"/>
        <end position="41"/>
    </location>
</feature>
<sequence>MTSQKEATVDQPSSLQSIRLKTLDSEKSPSRSETMTRIMPECEAPCLHARHTRGRSARTPSRGYRASIYRNSCVRTSLPRSLPISSSPGFPLESCLSGSEAPVRPPQPAGSS</sequence>
<feature type="compositionally biased region" description="Basic and acidic residues" evidence="1">
    <location>
        <begin position="21"/>
        <end position="30"/>
    </location>
</feature>
<protein>
    <submittedName>
        <fullName evidence="2">Jg24251 protein</fullName>
    </submittedName>
</protein>
<organism evidence="2 3">
    <name type="scientific">Pararge aegeria aegeria</name>
    <dbReference type="NCBI Taxonomy" id="348720"/>
    <lineage>
        <taxon>Eukaryota</taxon>
        <taxon>Metazoa</taxon>
        <taxon>Ecdysozoa</taxon>
        <taxon>Arthropoda</taxon>
        <taxon>Hexapoda</taxon>
        <taxon>Insecta</taxon>
        <taxon>Pterygota</taxon>
        <taxon>Neoptera</taxon>
        <taxon>Endopterygota</taxon>
        <taxon>Lepidoptera</taxon>
        <taxon>Glossata</taxon>
        <taxon>Ditrysia</taxon>
        <taxon>Papilionoidea</taxon>
        <taxon>Nymphalidae</taxon>
        <taxon>Satyrinae</taxon>
        <taxon>Satyrini</taxon>
        <taxon>Parargina</taxon>
        <taxon>Pararge</taxon>
    </lineage>
</organism>
<evidence type="ECO:0000313" key="3">
    <source>
        <dbReference type="Proteomes" id="UP000838756"/>
    </source>
</evidence>
<dbReference type="Proteomes" id="UP000838756">
    <property type="component" value="Unassembled WGS sequence"/>
</dbReference>